<name>A0ABD1EJR4_HYPHA</name>
<dbReference type="FunFam" id="2.120.10.80:FF:000162">
    <property type="entry name" value="Kelch domain-containing protein 10 homolog"/>
    <property type="match status" value="1"/>
</dbReference>
<evidence type="ECO:0000256" key="1">
    <source>
        <dbReference type="ARBA" id="ARBA00022441"/>
    </source>
</evidence>
<comment type="caution">
    <text evidence="3">The sequence shown here is derived from an EMBL/GenBank/DDBJ whole genome shotgun (WGS) entry which is preliminary data.</text>
</comment>
<gene>
    <name evidence="3" type="ORF">ABEB36_010310</name>
</gene>
<sequence length="443" mass="51427">MFSKQFSLFLKRIYRAICARVLKMYNSSLCIRKNSKYSLKPFRYKCTCFSPDNEKLPHPRSGHRIAADSMNFYSFGGYNPLIRLEDYHYEDDSYIDSYPLFQELWRFNFASRKWTKFRNRPTLPEVLVSNAVILHRNILMVYGGTGSPFGTRCSNQLYICNINDDTNPMIEVKSTGQLPLPQYGQAIVYHNEYLYVIGGTTGFEYTCDIHRLNIKTFDWEIVYLCNGQGDYEPEGRYRHEVGFDGKRIFVLAGGTADIVYDMANIPVFDIETKVWICQKTIPDHKYDTPRARRCHGAAQIDHGNAVEVFITGGTDGVSIFSDLWRLNLKTLQWTFFERCELPQPTYFHAVTITPEGRLYVFGGIFSVNDEVRRSNAVYSTWVCVPKLSEICWEAVLQYSPSISKFSADDLINSGMPKKFVKRLDCNKTCTYYTWILFHLKICY</sequence>
<evidence type="ECO:0000313" key="3">
    <source>
        <dbReference type="EMBL" id="KAL1494764.1"/>
    </source>
</evidence>
<dbReference type="PANTHER" id="PTHR46428:SF1">
    <property type="entry name" value="KELCH DOMAIN-CONTAINING PROTEIN 10"/>
    <property type="match status" value="1"/>
</dbReference>
<protein>
    <recommendedName>
        <fullName evidence="5">Kelch domain-containing protein 10</fullName>
    </recommendedName>
</protein>
<dbReference type="AlphaFoldDB" id="A0ABD1EJR4"/>
<dbReference type="PANTHER" id="PTHR46428">
    <property type="entry name" value="KELCH DOMAIN-CONTAINING PROTEIN 10"/>
    <property type="match status" value="1"/>
</dbReference>
<keyword evidence="1" id="KW-0880">Kelch repeat</keyword>
<organism evidence="3 4">
    <name type="scientific">Hypothenemus hampei</name>
    <name type="common">Coffee berry borer</name>
    <dbReference type="NCBI Taxonomy" id="57062"/>
    <lineage>
        <taxon>Eukaryota</taxon>
        <taxon>Metazoa</taxon>
        <taxon>Ecdysozoa</taxon>
        <taxon>Arthropoda</taxon>
        <taxon>Hexapoda</taxon>
        <taxon>Insecta</taxon>
        <taxon>Pterygota</taxon>
        <taxon>Neoptera</taxon>
        <taxon>Endopterygota</taxon>
        <taxon>Coleoptera</taxon>
        <taxon>Polyphaga</taxon>
        <taxon>Cucujiformia</taxon>
        <taxon>Curculionidae</taxon>
        <taxon>Scolytinae</taxon>
        <taxon>Hypothenemus</taxon>
    </lineage>
</organism>
<dbReference type="InterPro" id="IPR052125">
    <property type="entry name" value="KLHDC10"/>
</dbReference>
<proteinExistence type="predicted"/>
<accession>A0ABD1EJR4</accession>
<dbReference type="Proteomes" id="UP001566132">
    <property type="component" value="Unassembled WGS sequence"/>
</dbReference>
<dbReference type="Gene3D" id="2.120.10.80">
    <property type="entry name" value="Kelch-type beta propeller"/>
    <property type="match status" value="1"/>
</dbReference>
<evidence type="ECO:0000313" key="4">
    <source>
        <dbReference type="Proteomes" id="UP001566132"/>
    </source>
</evidence>
<keyword evidence="2" id="KW-0677">Repeat</keyword>
<keyword evidence="4" id="KW-1185">Reference proteome</keyword>
<evidence type="ECO:0008006" key="5">
    <source>
        <dbReference type="Google" id="ProtNLM"/>
    </source>
</evidence>
<reference evidence="3 4" key="1">
    <citation type="submission" date="2024-05" db="EMBL/GenBank/DDBJ databases">
        <title>Genetic variation in Jamaican populations of the coffee berry borer (Hypothenemus hampei).</title>
        <authorList>
            <person name="Errbii M."/>
            <person name="Myrie A."/>
        </authorList>
    </citation>
    <scope>NUCLEOTIDE SEQUENCE [LARGE SCALE GENOMIC DNA]</scope>
    <source>
        <strain evidence="3">JA-Hopewell-2020-01-JO</strain>
        <tissue evidence="3">Whole body</tissue>
    </source>
</reference>
<dbReference type="EMBL" id="JBDJPC010000007">
    <property type="protein sequence ID" value="KAL1494764.1"/>
    <property type="molecule type" value="Genomic_DNA"/>
</dbReference>
<dbReference type="InterPro" id="IPR015915">
    <property type="entry name" value="Kelch-typ_b-propeller"/>
</dbReference>
<dbReference type="SUPFAM" id="SSF117281">
    <property type="entry name" value="Kelch motif"/>
    <property type="match status" value="2"/>
</dbReference>
<dbReference type="Pfam" id="PF24681">
    <property type="entry name" value="Kelch_KLHDC2_KLHL20_DRC7"/>
    <property type="match status" value="1"/>
</dbReference>
<evidence type="ECO:0000256" key="2">
    <source>
        <dbReference type="ARBA" id="ARBA00022737"/>
    </source>
</evidence>